<evidence type="ECO:0000313" key="2">
    <source>
        <dbReference type="EMBL" id="TFH89209.1"/>
    </source>
</evidence>
<keyword evidence="1" id="KW-0812">Transmembrane</keyword>
<dbReference type="Proteomes" id="UP000297753">
    <property type="component" value="Unassembled WGS sequence"/>
</dbReference>
<gene>
    <name evidence="2" type="ORF">ELS82_23455</name>
</gene>
<evidence type="ECO:0000313" key="3">
    <source>
        <dbReference type="Proteomes" id="UP000297753"/>
    </source>
</evidence>
<keyword evidence="3" id="KW-1185">Reference proteome</keyword>
<comment type="caution">
    <text evidence="2">The sequence shown here is derived from an EMBL/GenBank/DDBJ whole genome shotgun (WGS) entry which is preliminary data.</text>
</comment>
<reference evidence="2 3" key="1">
    <citation type="submission" date="2019-01" db="EMBL/GenBank/DDBJ databases">
        <title>Vibrio BEI176 sp. nov, a marine bacterium isolated from China: eastern marignal seas.</title>
        <authorList>
            <person name="Li B."/>
        </authorList>
    </citation>
    <scope>NUCLEOTIDE SEQUENCE [LARGE SCALE GENOMIC DNA]</scope>
    <source>
        <strain evidence="2 3">BEI176</strain>
    </source>
</reference>
<organism evidence="2 3">
    <name type="scientific">Vibrio ouci</name>
    <dbReference type="NCBI Taxonomy" id="2499078"/>
    <lineage>
        <taxon>Bacteria</taxon>
        <taxon>Pseudomonadati</taxon>
        <taxon>Pseudomonadota</taxon>
        <taxon>Gammaproteobacteria</taxon>
        <taxon>Vibrionales</taxon>
        <taxon>Vibrionaceae</taxon>
        <taxon>Vibrio</taxon>
    </lineage>
</organism>
<sequence>MKPLSWLLGLLLTATLALFTFPNNPVPQWVLICLVAMDFLAFVLFAFAYLFFMVKDPDALRSEKFNIEKMAIQQGMTGDSDHGVLEEKIVPSTKHKEIAATDTSSGQGGNS</sequence>
<dbReference type="AlphaFoldDB" id="A0A4Y8W8H1"/>
<dbReference type="OrthoDB" id="8481507at2"/>
<dbReference type="RefSeq" id="WP_134837585.1">
    <property type="nucleotide sequence ID" value="NZ_SATR01000096.1"/>
</dbReference>
<dbReference type="EMBL" id="SATR01000096">
    <property type="protein sequence ID" value="TFH89209.1"/>
    <property type="molecule type" value="Genomic_DNA"/>
</dbReference>
<accession>A0A4Y8W8H1</accession>
<feature type="transmembrane region" description="Helical" evidence="1">
    <location>
        <begin position="29"/>
        <end position="52"/>
    </location>
</feature>
<name>A0A4Y8W8H1_9VIBR</name>
<proteinExistence type="predicted"/>
<keyword evidence="1" id="KW-1133">Transmembrane helix</keyword>
<evidence type="ECO:0000256" key="1">
    <source>
        <dbReference type="SAM" id="Phobius"/>
    </source>
</evidence>
<protein>
    <submittedName>
        <fullName evidence="2">Uncharacterized protein</fullName>
    </submittedName>
</protein>
<keyword evidence="1" id="KW-0472">Membrane</keyword>